<evidence type="ECO:0000256" key="5">
    <source>
        <dbReference type="SAM" id="SignalP"/>
    </source>
</evidence>
<dbReference type="AlphaFoldDB" id="F0ZBE3"/>
<keyword evidence="4" id="KW-0788">Thiol protease</keyword>
<organism evidence="7 8">
    <name type="scientific">Dictyostelium purpureum</name>
    <name type="common">Slime mold</name>
    <dbReference type="NCBI Taxonomy" id="5786"/>
    <lineage>
        <taxon>Eukaryota</taxon>
        <taxon>Amoebozoa</taxon>
        <taxon>Evosea</taxon>
        <taxon>Eumycetozoa</taxon>
        <taxon>Dictyostelia</taxon>
        <taxon>Dictyosteliales</taxon>
        <taxon>Dictyosteliaceae</taxon>
        <taxon>Dictyostelium</taxon>
    </lineage>
</organism>
<dbReference type="PROSITE" id="PS51935">
    <property type="entry name" value="NLPC_P60"/>
    <property type="match status" value="1"/>
</dbReference>
<dbReference type="GO" id="GO:0008234">
    <property type="term" value="F:cysteine-type peptidase activity"/>
    <property type="evidence" value="ECO:0007669"/>
    <property type="project" value="UniProtKB-KW"/>
</dbReference>
<dbReference type="Proteomes" id="UP000001064">
    <property type="component" value="Unassembled WGS sequence"/>
</dbReference>
<keyword evidence="3" id="KW-0378">Hydrolase</keyword>
<feature type="chain" id="PRO_5003261586" description="NlpC/P60 domain-containing protein" evidence="5">
    <location>
        <begin position="20"/>
        <end position="179"/>
    </location>
</feature>
<evidence type="ECO:0000259" key="6">
    <source>
        <dbReference type="PROSITE" id="PS51935"/>
    </source>
</evidence>
<gene>
    <name evidence="7" type="ORF">DICPUDRAFT_148543</name>
</gene>
<name>F0ZBE3_DICPU</name>
<feature type="domain" description="NlpC/P60" evidence="6">
    <location>
        <begin position="46"/>
        <end position="179"/>
    </location>
</feature>
<sequence>MKKFLLFVSLILLISSAFAFEEEDFDLYDQIETLEGQFFNLTLPSQAICNAAANKAKRYASCGCPYVWGGTSCGCGGSGGMDCSGIVYTSFREAGWSGITRVTTTQINQGVRCPACSPSNPGACKPGDLLFYCFGGTNCPNHVVMAVGGGKVAECSRPGQPCAIRTPYSQSYYACRSMC</sequence>
<proteinExistence type="inferred from homology"/>
<dbReference type="InterPro" id="IPR000064">
    <property type="entry name" value="NLP_P60_dom"/>
</dbReference>
<dbReference type="Pfam" id="PF00877">
    <property type="entry name" value="NLPC_P60"/>
    <property type="match status" value="1"/>
</dbReference>
<evidence type="ECO:0000256" key="4">
    <source>
        <dbReference type="ARBA" id="ARBA00022807"/>
    </source>
</evidence>
<reference evidence="8" key="1">
    <citation type="journal article" date="2011" name="Genome Biol.">
        <title>Comparative genomics of the social amoebae Dictyostelium discoideum and Dictyostelium purpureum.</title>
        <authorList>
            <consortium name="US DOE Joint Genome Institute (JGI-PGF)"/>
            <person name="Sucgang R."/>
            <person name="Kuo A."/>
            <person name="Tian X."/>
            <person name="Salerno W."/>
            <person name="Parikh A."/>
            <person name="Feasley C.L."/>
            <person name="Dalin E."/>
            <person name="Tu H."/>
            <person name="Huang E."/>
            <person name="Barry K."/>
            <person name="Lindquist E."/>
            <person name="Shapiro H."/>
            <person name="Bruce D."/>
            <person name="Schmutz J."/>
            <person name="Salamov A."/>
            <person name="Fey P."/>
            <person name="Gaudet P."/>
            <person name="Anjard C."/>
            <person name="Babu M.M."/>
            <person name="Basu S."/>
            <person name="Bushmanova Y."/>
            <person name="van der Wel H."/>
            <person name="Katoh-Kurasawa M."/>
            <person name="Dinh C."/>
            <person name="Coutinho P.M."/>
            <person name="Saito T."/>
            <person name="Elias M."/>
            <person name="Schaap P."/>
            <person name="Kay R.R."/>
            <person name="Henrissat B."/>
            <person name="Eichinger L."/>
            <person name="Rivero F."/>
            <person name="Putnam N.H."/>
            <person name="West C.M."/>
            <person name="Loomis W.F."/>
            <person name="Chisholm R.L."/>
            <person name="Shaulsky G."/>
            <person name="Strassmann J.E."/>
            <person name="Queller D.C."/>
            <person name="Kuspa A."/>
            <person name="Grigoriev I.V."/>
        </authorList>
    </citation>
    <scope>NUCLEOTIDE SEQUENCE [LARGE SCALE GENOMIC DNA]</scope>
    <source>
        <strain evidence="8">QSDP1</strain>
    </source>
</reference>
<dbReference type="OrthoDB" id="20888at2759"/>
<dbReference type="GeneID" id="10506704"/>
<comment type="similarity">
    <text evidence="1">Belongs to the peptidase C40 family.</text>
</comment>
<keyword evidence="2" id="KW-0645">Protease</keyword>
<dbReference type="STRING" id="5786.F0ZBE3"/>
<dbReference type="InParanoid" id="F0ZBE3"/>
<keyword evidence="5" id="KW-0732">Signal</keyword>
<dbReference type="Gene3D" id="3.90.1720.10">
    <property type="entry name" value="endopeptidase domain like (from Nostoc punctiforme)"/>
    <property type="match status" value="1"/>
</dbReference>
<dbReference type="KEGG" id="dpp:DICPUDRAFT_148543"/>
<dbReference type="GO" id="GO:0006508">
    <property type="term" value="P:proteolysis"/>
    <property type="evidence" value="ECO:0007669"/>
    <property type="project" value="UniProtKB-KW"/>
</dbReference>
<evidence type="ECO:0000256" key="1">
    <source>
        <dbReference type="ARBA" id="ARBA00007074"/>
    </source>
</evidence>
<dbReference type="InterPro" id="IPR038765">
    <property type="entry name" value="Papain-like_cys_pep_sf"/>
</dbReference>
<evidence type="ECO:0000256" key="3">
    <source>
        <dbReference type="ARBA" id="ARBA00022801"/>
    </source>
</evidence>
<protein>
    <recommendedName>
        <fullName evidence="6">NlpC/P60 domain-containing protein</fullName>
    </recommendedName>
</protein>
<dbReference type="PANTHER" id="PTHR47359">
    <property type="entry name" value="PEPTIDOGLYCAN DL-ENDOPEPTIDASE CWLO"/>
    <property type="match status" value="1"/>
</dbReference>
<evidence type="ECO:0000313" key="7">
    <source>
        <dbReference type="EMBL" id="EGC38759.1"/>
    </source>
</evidence>
<dbReference type="eggNOG" id="ENOG502SBVQ">
    <property type="taxonomic scope" value="Eukaryota"/>
</dbReference>
<dbReference type="SUPFAM" id="SSF54001">
    <property type="entry name" value="Cysteine proteinases"/>
    <property type="match status" value="1"/>
</dbReference>
<dbReference type="PANTHER" id="PTHR47359:SF3">
    <property type="entry name" value="NLP_P60 DOMAIN-CONTAINING PROTEIN-RELATED"/>
    <property type="match status" value="1"/>
</dbReference>
<evidence type="ECO:0000256" key="2">
    <source>
        <dbReference type="ARBA" id="ARBA00022670"/>
    </source>
</evidence>
<dbReference type="RefSeq" id="XP_003284750.1">
    <property type="nucleotide sequence ID" value="XM_003284702.1"/>
</dbReference>
<dbReference type="EMBL" id="GL870970">
    <property type="protein sequence ID" value="EGC38759.1"/>
    <property type="molecule type" value="Genomic_DNA"/>
</dbReference>
<dbReference type="InterPro" id="IPR051794">
    <property type="entry name" value="PG_Endopeptidase_C40"/>
</dbReference>
<accession>F0ZBE3</accession>
<dbReference type="VEuPathDB" id="AmoebaDB:DICPUDRAFT_148543"/>
<keyword evidence="8" id="KW-1185">Reference proteome</keyword>
<evidence type="ECO:0000313" key="8">
    <source>
        <dbReference type="Proteomes" id="UP000001064"/>
    </source>
</evidence>
<feature type="signal peptide" evidence="5">
    <location>
        <begin position="1"/>
        <end position="19"/>
    </location>
</feature>